<evidence type="ECO:0000256" key="5">
    <source>
        <dbReference type="SAM" id="SignalP"/>
    </source>
</evidence>
<feature type="signal peptide" evidence="5">
    <location>
        <begin position="1"/>
        <end position="17"/>
    </location>
</feature>
<dbReference type="InterPro" id="IPR018389">
    <property type="entry name" value="DctP_fam"/>
</dbReference>
<dbReference type="PANTHER" id="PTHR33376">
    <property type="match status" value="1"/>
</dbReference>
<keyword evidence="4" id="KW-0175">Coiled coil</keyword>
<dbReference type="PROSITE" id="PS51257">
    <property type="entry name" value="PROKAR_LIPOPROTEIN"/>
    <property type="match status" value="1"/>
</dbReference>
<dbReference type="Pfam" id="PF03480">
    <property type="entry name" value="DctP"/>
    <property type="match status" value="1"/>
</dbReference>
<dbReference type="Proteomes" id="UP000219412">
    <property type="component" value="Unassembled WGS sequence"/>
</dbReference>
<feature type="chain" id="PRO_5039661457" evidence="5">
    <location>
        <begin position="18"/>
        <end position="345"/>
    </location>
</feature>
<dbReference type="Gene3D" id="3.40.190.170">
    <property type="entry name" value="Bacterial extracellular solute-binding protein, family 7"/>
    <property type="match status" value="1"/>
</dbReference>
<comment type="similarity">
    <text evidence="1">Belongs to the bacterial solute-binding protein 7 family.</text>
</comment>
<evidence type="ECO:0000256" key="4">
    <source>
        <dbReference type="SAM" id="Coils"/>
    </source>
</evidence>
<gene>
    <name evidence="6" type="ORF">SAMN05878391_2462</name>
</gene>
<sequence>MKIIKYGLIGAMSLMLAACGNGGEEGADNGTAEDNGSGESITLQLGHALSPGTPASDQIDQVAENVSERTEGRVEFDIYPDSQLGSETEMLEQIQVGSMQSGAIMVGSMQALDMKMAIEDLPYMWADIENAREAYRGEFGEALADIMSEQGMTQIGYLEWGFRHITNNEGPIVEPEDLQGLNIRVAETALRVDAFEQVGALPTVMAFSEVYGALQQGALDAQENPLANILAPRFYEVQDYLSLTGHFYNTVMVVADTDTWDGISEEDQQVILEEFETASEEVQTENDAMEDEYLAELEENGMEINDNVDTEAFREAMLPVYEEWEEDVFGEELMNIYREASGWED</sequence>
<keyword evidence="6" id="KW-0675">Receptor</keyword>
<dbReference type="PANTHER" id="PTHR33376:SF7">
    <property type="entry name" value="C4-DICARBOXYLATE-BINDING PROTEIN DCTB"/>
    <property type="match status" value="1"/>
</dbReference>
<reference evidence="7" key="1">
    <citation type="submission" date="2017-08" db="EMBL/GenBank/DDBJ databases">
        <authorList>
            <person name="Varghese N."/>
            <person name="Submissions S."/>
        </authorList>
    </citation>
    <scope>NUCLEOTIDE SEQUENCE [LARGE SCALE GENOMIC DNA]</scope>
    <source>
        <strain evidence="7">DSM 23173</strain>
    </source>
</reference>
<dbReference type="EMBL" id="OBQF01000007">
    <property type="protein sequence ID" value="SOC44766.1"/>
    <property type="molecule type" value="Genomic_DNA"/>
</dbReference>
<dbReference type="InterPro" id="IPR038404">
    <property type="entry name" value="TRAP_DctP_sf"/>
</dbReference>
<dbReference type="GO" id="GO:0030288">
    <property type="term" value="C:outer membrane-bounded periplasmic space"/>
    <property type="evidence" value="ECO:0007669"/>
    <property type="project" value="InterPro"/>
</dbReference>
<dbReference type="NCBIfam" id="NF037995">
    <property type="entry name" value="TRAP_S1"/>
    <property type="match status" value="1"/>
</dbReference>
<evidence type="ECO:0000256" key="3">
    <source>
        <dbReference type="ARBA" id="ARBA00022729"/>
    </source>
</evidence>
<proteinExistence type="inferred from homology"/>
<dbReference type="NCBIfam" id="TIGR00787">
    <property type="entry name" value="dctP"/>
    <property type="match status" value="1"/>
</dbReference>
<evidence type="ECO:0000313" key="7">
    <source>
        <dbReference type="Proteomes" id="UP000219412"/>
    </source>
</evidence>
<dbReference type="AlphaFoldDB" id="A0A285UVN5"/>
<protein>
    <submittedName>
        <fullName evidence="6">Tripartite ATP-independent transporter DctP family solute receptor</fullName>
    </submittedName>
</protein>
<organism evidence="6 7">
    <name type="scientific">Salinicoccus kekensis</name>
    <dbReference type="NCBI Taxonomy" id="714307"/>
    <lineage>
        <taxon>Bacteria</taxon>
        <taxon>Bacillati</taxon>
        <taxon>Bacillota</taxon>
        <taxon>Bacilli</taxon>
        <taxon>Bacillales</taxon>
        <taxon>Staphylococcaceae</taxon>
        <taxon>Salinicoccus</taxon>
    </lineage>
</organism>
<keyword evidence="3 5" id="KW-0732">Signal</keyword>
<name>A0A285UVN5_9STAP</name>
<dbReference type="OrthoDB" id="2087at2"/>
<accession>A0A285UVN5</accession>
<evidence type="ECO:0000313" key="6">
    <source>
        <dbReference type="EMBL" id="SOC44766.1"/>
    </source>
</evidence>
<dbReference type="GO" id="GO:0055085">
    <property type="term" value="P:transmembrane transport"/>
    <property type="evidence" value="ECO:0007669"/>
    <property type="project" value="InterPro"/>
</dbReference>
<keyword evidence="2" id="KW-0813">Transport</keyword>
<keyword evidence="7" id="KW-1185">Reference proteome</keyword>
<evidence type="ECO:0000256" key="2">
    <source>
        <dbReference type="ARBA" id="ARBA00022448"/>
    </source>
</evidence>
<feature type="coiled-coil region" evidence="4">
    <location>
        <begin position="272"/>
        <end position="299"/>
    </location>
</feature>
<evidence type="ECO:0000256" key="1">
    <source>
        <dbReference type="ARBA" id="ARBA00009023"/>
    </source>
</evidence>
<dbReference type="InterPro" id="IPR004682">
    <property type="entry name" value="TRAP_DctP"/>
</dbReference>
<dbReference type="PIRSF" id="PIRSF006470">
    <property type="entry name" value="DctB"/>
    <property type="match status" value="1"/>
</dbReference>
<dbReference type="RefSeq" id="WP_097042567.1">
    <property type="nucleotide sequence ID" value="NZ_OBQF01000007.1"/>
</dbReference>